<evidence type="ECO:0000259" key="7">
    <source>
        <dbReference type="Pfam" id="PF02770"/>
    </source>
</evidence>
<keyword evidence="4 5" id="KW-0274">FAD</keyword>
<feature type="domain" description="Acyl-CoA oxidase/dehydrogenase middle" evidence="7">
    <location>
        <begin position="124"/>
        <end position="220"/>
    </location>
</feature>
<dbReference type="PANTHER" id="PTHR43884">
    <property type="entry name" value="ACYL-COA DEHYDROGENASE"/>
    <property type="match status" value="1"/>
</dbReference>
<dbReference type="InterPro" id="IPR006089">
    <property type="entry name" value="Acyl-CoA_DH_CS"/>
</dbReference>
<dbReference type="Pfam" id="PF00441">
    <property type="entry name" value="Acyl-CoA_dh_1"/>
    <property type="match status" value="1"/>
</dbReference>
<dbReference type="InterPro" id="IPR037069">
    <property type="entry name" value="AcylCoA_DH/ox_N_sf"/>
</dbReference>
<dbReference type="SUPFAM" id="SSF47203">
    <property type="entry name" value="Acyl-CoA dehydrogenase C-terminal domain-like"/>
    <property type="match status" value="1"/>
</dbReference>
<keyword evidence="10" id="KW-1185">Reference proteome</keyword>
<dbReference type="InterPro" id="IPR036250">
    <property type="entry name" value="AcylCo_DH-like_C"/>
</dbReference>
<dbReference type="Pfam" id="PF02771">
    <property type="entry name" value="Acyl-CoA_dh_N"/>
    <property type="match status" value="1"/>
</dbReference>
<dbReference type="InterPro" id="IPR009100">
    <property type="entry name" value="AcylCoA_DH/oxidase_NM_dom_sf"/>
</dbReference>
<dbReference type="InterPro" id="IPR009075">
    <property type="entry name" value="AcylCo_DH/oxidase_C"/>
</dbReference>
<dbReference type="InterPro" id="IPR013786">
    <property type="entry name" value="AcylCoA_DH/ox_N"/>
</dbReference>
<accession>A0ABY9B6L1</accession>
<keyword evidence="3 5" id="KW-0285">Flavoprotein</keyword>
<dbReference type="InterPro" id="IPR006091">
    <property type="entry name" value="Acyl-CoA_Oxase/DH_mid-dom"/>
</dbReference>
<sequence length="385" mass="43030">MADSMFNAEHQEMRAVIRRFVEKELAPYADEWEAAESFPSEIFRRMGQLGFLGLWYPEEYGGSGGDYLYSVVLAEEMSRCRSGGLGMGLAVHTDMVLPTVLKFGTEEQKQNYIVPGLKGEKIGCLGITEPNSGSDVQAIRTVARRDGDDWVINGSKIYITNGLRADFILLVAKTETSQRSSKGVTLFLVDKTLPGFSVSRKLKKVGMHASDTAELAFQDVRVPNSAILGEEGKGFYHIMWELQVERLYAAVAAVATAQRAYEIAFDYAKERIAFGRQVNQFQVIQHKFVDMATQIEAGRQLAYSAVRKYLEGGYPVKEITMAKLFTAQMSNRVVDEALQIHGGAGYMNEYEIGRIWRDLRLNRIGAGTDEIMKEVIAKELGFPKL</sequence>
<evidence type="ECO:0000313" key="9">
    <source>
        <dbReference type="EMBL" id="WJW68522.1"/>
    </source>
</evidence>
<dbReference type="PROSITE" id="PS00072">
    <property type="entry name" value="ACYL_COA_DH_1"/>
    <property type="match status" value="1"/>
</dbReference>
<dbReference type="PIRSF" id="PIRSF016578">
    <property type="entry name" value="HsaA"/>
    <property type="match status" value="1"/>
</dbReference>
<dbReference type="Gene3D" id="2.40.110.10">
    <property type="entry name" value="Butyryl-CoA Dehydrogenase, subunit A, domain 2"/>
    <property type="match status" value="1"/>
</dbReference>
<evidence type="ECO:0000256" key="5">
    <source>
        <dbReference type="RuleBase" id="RU362125"/>
    </source>
</evidence>
<dbReference type="RefSeq" id="WP_341470428.1">
    <property type="nucleotide sequence ID" value="NZ_CP128400.1"/>
</dbReference>
<evidence type="ECO:0000256" key="2">
    <source>
        <dbReference type="ARBA" id="ARBA00009347"/>
    </source>
</evidence>
<dbReference type="EMBL" id="CP128400">
    <property type="protein sequence ID" value="WJW68522.1"/>
    <property type="molecule type" value="Genomic_DNA"/>
</dbReference>
<dbReference type="Pfam" id="PF02770">
    <property type="entry name" value="Acyl-CoA_dh_M"/>
    <property type="match status" value="1"/>
</dbReference>
<dbReference type="Gene3D" id="1.10.540.10">
    <property type="entry name" value="Acyl-CoA dehydrogenase/oxidase, N-terminal domain"/>
    <property type="match status" value="1"/>
</dbReference>
<gene>
    <name evidence="9" type="ORF">OZ401_004136</name>
</gene>
<organism evidence="9 10">
    <name type="scientific">Candidatus Chlorohelix allophototropha</name>
    <dbReference type="NCBI Taxonomy" id="3003348"/>
    <lineage>
        <taxon>Bacteria</taxon>
        <taxon>Bacillati</taxon>
        <taxon>Chloroflexota</taxon>
        <taxon>Chloroflexia</taxon>
        <taxon>Candidatus Chloroheliales</taxon>
        <taxon>Candidatus Chloroheliaceae</taxon>
        <taxon>Candidatus Chlorohelix</taxon>
    </lineage>
</organism>
<dbReference type="SUPFAM" id="SSF56645">
    <property type="entry name" value="Acyl-CoA dehydrogenase NM domain-like"/>
    <property type="match status" value="1"/>
</dbReference>
<reference evidence="9" key="1">
    <citation type="journal article" date="2024" name="Nature">
        <title>Anoxygenic phototroph of the Chloroflexota uses a type I reaction centre.</title>
        <authorList>
            <person name="Tsuji J.M."/>
            <person name="Shaw N.A."/>
            <person name="Nagashima S."/>
            <person name="Venkiteswaran J.J."/>
            <person name="Schiff S.L."/>
            <person name="Watanabe T."/>
            <person name="Fukui M."/>
            <person name="Hanada S."/>
            <person name="Tank M."/>
            <person name="Neufeld J.D."/>
        </authorList>
    </citation>
    <scope>NUCLEOTIDE SEQUENCE</scope>
    <source>
        <strain evidence="9">L227-S17</strain>
    </source>
</reference>
<feature type="domain" description="Acyl-CoA dehydrogenase/oxidase N-terminal" evidence="8">
    <location>
        <begin position="8"/>
        <end position="120"/>
    </location>
</feature>
<protein>
    <submittedName>
        <fullName evidence="9">Acyl-CoA dehydrogenase family protein</fullName>
    </submittedName>
</protein>
<keyword evidence="5" id="KW-0560">Oxidoreductase</keyword>
<dbReference type="Gene3D" id="1.20.140.10">
    <property type="entry name" value="Butyryl-CoA Dehydrogenase, subunit A, domain 3"/>
    <property type="match status" value="1"/>
</dbReference>
<dbReference type="InterPro" id="IPR046373">
    <property type="entry name" value="Acyl-CoA_Oxase/DH_mid-dom_sf"/>
</dbReference>
<comment type="similarity">
    <text evidence="2 5">Belongs to the acyl-CoA dehydrogenase family.</text>
</comment>
<evidence type="ECO:0000256" key="4">
    <source>
        <dbReference type="ARBA" id="ARBA00022827"/>
    </source>
</evidence>
<proteinExistence type="inferred from homology"/>
<feature type="domain" description="Acyl-CoA dehydrogenase/oxidase C-terminal" evidence="6">
    <location>
        <begin position="232"/>
        <end position="380"/>
    </location>
</feature>
<evidence type="ECO:0000259" key="6">
    <source>
        <dbReference type="Pfam" id="PF00441"/>
    </source>
</evidence>
<dbReference type="PANTHER" id="PTHR43884:SF40">
    <property type="entry name" value="ACYL-COA DEHYDROGENASE"/>
    <property type="match status" value="1"/>
</dbReference>
<evidence type="ECO:0000256" key="3">
    <source>
        <dbReference type="ARBA" id="ARBA00022630"/>
    </source>
</evidence>
<evidence type="ECO:0000259" key="8">
    <source>
        <dbReference type="Pfam" id="PF02771"/>
    </source>
</evidence>
<evidence type="ECO:0000313" key="10">
    <source>
        <dbReference type="Proteomes" id="UP001431572"/>
    </source>
</evidence>
<name>A0ABY9B6L1_9CHLR</name>
<dbReference type="PROSITE" id="PS00073">
    <property type="entry name" value="ACYL_COA_DH_2"/>
    <property type="match status" value="1"/>
</dbReference>
<dbReference type="Proteomes" id="UP001431572">
    <property type="component" value="Chromosome 2"/>
</dbReference>
<comment type="cofactor">
    <cofactor evidence="1 5">
        <name>FAD</name>
        <dbReference type="ChEBI" id="CHEBI:57692"/>
    </cofactor>
</comment>
<evidence type="ECO:0000256" key="1">
    <source>
        <dbReference type="ARBA" id="ARBA00001974"/>
    </source>
</evidence>